<dbReference type="SUPFAM" id="SSF55383">
    <property type="entry name" value="Copper amine oxidase, domain N"/>
    <property type="match status" value="1"/>
</dbReference>
<dbReference type="EMBL" id="JACJVP010000066">
    <property type="protein sequence ID" value="MBB6675203.1"/>
    <property type="molecule type" value="Genomic_DNA"/>
</dbReference>
<accession>A0A7X0VJ53</accession>
<dbReference type="Pfam" id="PF07833">
    <property type="entry name" value="Cu_amine_oxidN1"/>
    <property type="match status" value="1"/>
</dbReference>
<dbReference type="RefSeq" id="WP_185673060.1">
    <property type="nucleotide sequence ID" value="NZ_JACJVP010000066.1"/>
</dbReference>
<dbReference type="InterPro" id="IPR012854">
    <property type="entry name" value="Cu_amine_oxidase-like_N"/>
</dbReference>
<reference evidence="3 4" key="1">
    <citation type="submission" date="2020-08" db="EMBL/GenBank/DDBJ databases">
        <title>Cohnella phylogeny.</title>
        <authorList>
            <person name="Dunlap C."/>
        </authorList>
    </citation>
    <scope>NUCLEOTIDE SEQUENCE [LARGE SCALE GENOMIC DNA]</scope>
    <source>
        <strain evidence="3 4">DSM 28246</strain>
    </source>
</reference>
<evidence type="ECO:0000313" key="4">
    <source>
        <dbReference type="Proteomes" id="UP000547209"/>
    </source>
</evidence>
<protein>
    <submittedName>
        <fullName evidence="3">Copper amine oxidase N-terminal domain-containing protein</fullName>
    </submittedName>
</protein>
<dbReference type="Gene3D" id="3.30.457.10">
    <property type="entry name" value="Copper amine oxidase-like, N-terminal domain"/>
    <property type="match status" value="1"/>
</dbReference>
<proteinExistence type="predicted"/>
<name>A0A7X0VJ53_9BACL</name>
<organism evidence="3 4">
    <name type="scientific">Cohnella nanjingensis</name>
    <dbReference type="NCBI Taxonomy" id="1387779"/>
    <lineage>
        <taxon>Bacteria</taxon>
        <taxon>Bacillati</taxon>
        <taxon>Bacillota</taxon>
        <taxon>Bacilli</taxon>
        <taxon>Bacillales</taxon>
        <taxon>Paenibacillaceae</taxon>
        <taxon>Cohnella</taxon>
    </lineage>
</organism>
<gene>
    <name evidence="3" type="ORF">H7C19_31550</name>
</gene>
<dbReference type="InterPro" id="IPR036582">
    <property type="entry name" value="Mao_N_sf"/>
</dbReference>
<evidence type="ECO:0000259" key="2">
    <source>
        <dbReference type="Pfam" id="PF07833"/>
    </source>
</evidence>
<dbReference type="Proteomes" id="UP000547209">
    <property type="component" value="Unassembled WGS sequence"/>
</dbReference>
<feature type="chain" id="PRO_5031474163" evidence="1">
    <location>
        <begin position="27"/>
        <end position="300"/>
    </location>
</feature>
<comment type="caution">
    <text evidence="3">The sequence shown here is derived from an EMBL/GenBank/DDBJ whole genome shotgun (WGS) entry which is preliminary data.</text>
</comment>
<keyword evidence="1" id="KW-0732">Signal</keyword>
<feature type="signal peptide" evidence="1">
    <location>
        <begin position="1"/>
        <end position="26"/>
    </location>
</feature>
<keyword evidence="4" id="KW-1185">Reference proteome</keyword>
<dbReference type="AlphaFoldDB" id="A0A7X0VJ53"/>
<evidence type="ECO:0000256" key="1">
    <source>
        <dbReference type="SAM" id="SignalP"/>
    </source>
</evidence>
<feature type="domain" description="Copper amine oxidase-like N-terminal" evidence="2">
    <location>
        <begin position="42"/>
        <end position="139"/>
    </location>
</feature>
<evidence type="ECO:0000313" key="3">
    <source>
        <dbReference type="EMBL" id="MBB6675203.1"/>
    </source>
</evidence>
<sequence length="300" mass="32686">MNKWIKPVVAATLLGGLLSAGSSAFAASGESNQVFIDGRYQDSAITVQGRTLVQLRALDDPAWLTYTYDAKTGIVTATSKDKSKVVKLRAGQKTATVGGASVKLDATIVNKDGRTYVPLRFISESLGAYVTYNTKDKRAIVRTPAGQEKFKTLMSGDLPEARKAAISLQVVQGKDALQPLGEGFSTEYVFPQGKALKYTTEYKGLKTYVEVNADGIAEAKWQTDTYAADGKKPREKGTKPAAFGDSVYFYDNWMGETLMFGKIDAAGKRTELGNYNRIENPEYKNVVIVPIDDESRTDGK</sequence>